<dbReference type="RefSeq" id="WP_035626808.1">
    <property type="nucleotide sequence ID" value="NZ_JBEWQG010000013.1"/>
</dbReference>
<evidence type="ECO:0008006" key="6">
    <source>
        <dbReference type="Google" id="ProtNLM"/>
    </source>
</evidence>
<dbReference type="eggNOG" id="ENOG5030YHE">
    <property type="taxonomic scope" value="Bacteria"/>
</dbReference>
<comment type="caution">
    <text evidence="2">The sequence shown here is derived from an EMBL/GenBank/DDBJ whole genome shotgun (WGS) entry which is preliminary data.</text>
</comment>
<keyword evidence="5" id="KW-1185">Reference proteome</keyword>
<evidence type="ECO:0000313" key="2">
    <source>
        <dbReference type="EMBL" id="KFF10339.1"/>
    </source>
</evidence>
<dbReference type="AlphaFoldDB" id="A0A086A0X5"/>
<dbReference type="Proteomes" id="UP000198424">
    <property type="component" value="Unassembled WGS sequence"/>
</dbReference>
<sequence length="343" mass="39944">MKIIKSKLAIILLCFISLTSCKKDEKISNKEIKKENKNTPEDSSEVKKTTTLFSFNNQDNTEIIKISGSEVSDEDNFLLAGDKNILIVSKYKKNKGIQQLIKNDTLLISDYNHVTIDEQLFLRKKIQNIDYFLFALMESPLGNGDPGLYLSFIMLNMNTLKFYTLKYEGEPTLRSDNAVDGEFIKNTALDHNPTIKKELYQFAQKSKWVYNPSEKEKDINYYKNFEQKWHSDNYPKTTEPSYPTVLKSTYYTENLFQFNGNYDNDQVIENTDFKIVTYFRHNIIGYDKNKKLYFPIAVESCATGCDKKIEFVSTHEIEISYEMNIQEADTIDLNKIKFENSPL</sequence>
<dbReference type="EMBL" id="MUGY01000019">
    <property type="protein sequence ID" value="OXA92672.1"/>
    <property type="molecule type" value="Genomic_DNA"/>
</dbReference>
<evidence type="ECO:0000256" key="1">
    <source>
        <dbReference type="SAM" id="SignalP"/>
    </source>
</evidence>
<organism evidence="2 4">
    <name type="scientific">Flavobacterium hydatis</name>
    <name type="common">Cytophaga aquatilis</name>
    <dbReference type="NCBI Taxonomy" id="991"/>
    <lineage>
        <taxon>Bacteria</taxon>
        <taxon>Pseudomonadati</taxon>
        <taxon>Bacteroidota</taxon>
        <taxon>Flavobacteriia</taxon>
        <taxon>Flavobacteriales</taxon>
        <taxon>Flavobacteriaceae</taxon>
        <taxon>Flavobacterium</taxon>
    </lineage>
</organism>
<dbReference type="Proteomes" id="UP000028712">
    <property type="component" value="Unassembled WGS sequence"/>
</dbReference>
<dbReference type="OrthoDB" id="1323002at2"/>
<gene>
    <name evidence="3" type="ORF">B0A62_14825</name>
    <name evidence="2" type="ORF">IW20_20935</name>
</gene>
<feature type="chain" id="PRO_5001802040" description="Lipoprotein" evidence="1">
    <location>
        <begin position="23"/>
        <end position="343"/>
    </location>
</feature>
<evidence type="ECO:0000313" key="4">
    <source>
        <dbReference type="Proteomes" id="UP000028712"/>
    </source>
</evidence>
<feature type="signal peptide" evidence="1">
    <location>
        <begin position="1"/>
        <end position="22"/>
    </location>
</feature>
<dbReference type="PROSITE" id="PS51257">
    <property type="entry name" value="PROKAR_LIPOPROTEIN"/>
    <property type="match status" value="1"/>
</dbReference>
<accession>A0A086A0X5</accession>
<protein>
    <recommendedName>
        <fullName evidence="6">Lipoprotein</fullName>
    </recommendedName>
</protein>
<reference evidence="3 5" key="2">
    <citation type="submission" date="2016-11" db="EMBL/GenBank/DDBJ databases">
        <title>Whole genomes of Flavobacteriaceae.</title>
        <authorList>
            <person name="Stine C."/>
            <person name="Li C."/>
            <person name="Tadesse D."/>
        </authorList>
    </citation>
    <scope>NUCLEOTIDE SEQUENCE [LARGE SCALE GENOMIC DNA]</scope>
    <source>
        <strain evidence="3 5">ATCC 29551</strain>
    </source>
</reference>
<dbReference type="EMBL" id="JPRM01000040">
    <property type="protein sequence ID" value="KFF10339.1"/>
    <property type="molecule type" value="Genomic_DNA"/>
</dbReference>
<keyword evidence="1" id="KW-0732">Signal</keyword>
<evidence type="ECO:0000313" key="3">
    <source>
        <dbReference type="EMBL" id="OXA92672.1"/>
    </source>
</evidence>
<reference evidence="2 4" key="1">
    <citation type="submission" date="2014-07" db="EMBL/GenBank/DDBJ databases">
        <title>Genome of Flavobacterium hydatis DSM 2063.</title>
        <authorList>
            <person name="Pipes S.E."/>
            <person name="Stropko S.J."/>
            <person name="Newman J.D."/>
        </authorList>
    </citation>
    <scope>NUCLEOTIDE SEQUENCE [LARGE SCALE GENOMIC DNA]</scope>
    <source>
        <strain evidence="2 4">DSM 2063</strain>
    </source>
</reference>
<name>A0A086A0X5_FLAHY</name>
<evidence type="ECO:0000313" key="5">
    <source>
        <dbReference type="Proteomes" id="UP000198424"/>
    </source>
</evidence>
<proteinExistence type="predicted"/>